<comment type="caution">
    <text evidence="1">The sequence shown here is derived from an EMBL/GenBank/DDBJ whole genome shotgun (WGS) entry which is preliminary data.</text>
</comment>
<evidence type="ECO:0000313" key="2">
    <source>
        <dbReference type="Proteomes" id="UP001163324"/>
    </source>
</evidence>
<name>A0ACC0UTX5_9HYPO</name>
<accession>A0ACC0UTX5</accession>
<dbReference type="EMBL" id="CM047946">
    <property type="protein sequence ID" value="KAI9897561.1"/>
    <property type="molecule type" value="Genomic_DNA"/>
</dbReference>
<keyword evidence="2" id="KW-1185">Reference proteome</keyword>
<organism evidence="1 2">
    <name type="scientific">Trichothecium roseum</name>
    <dbReference type="NCBI Taxonomy" id="47278"/>
    <lineage>
        <taxon>Eukaryota</taxon>
        <taxon>Fungi</taxon>
        <taxon>Dikarya</taxon>
        <taxon>Ascomycota</taxon>
        <taxon>Pezizomycotina</taxon>
        <taxon>Sordariomycetes</taxon>
        <taxon>Hypocreomycetidae</taxon>
        <taxon>Hypocreales</taxon>
        <taxon>Hypocreales incertae sedis</taxon>
        <taxon>Trichothecium</taxon>
    </lineage>
</organism>
<protein>
    <submittedName>
        <fullName evidence="1">Uncharacterized protein</fullName>
    </submittedName>
</protein>
<reference evidence="1" key="1">
    <citation type="submission" date="2022-10" db="EMBL/GenBank/DDBJ databases">
        <title>Complete Genome of Trichothecium roseum strain YXFP-22015, a Plant Pathogen Isolated from Citrus.</title>
        <authorList>
            <person name="Wang Y."/>
            <person name="Zhu L."/>
        </authorList>
    </citation>
    <scope>NUCLEOTIDE SEQUENCE</scope>
    <source>
        <strain evidence="1">YXFP-22015</strain>
    </source>
</reference>
<dbReference type="Proteomes" id="UP001163324">
    <property type="component" value="Chromosome 7"/>
</dbReference>
<evidence type="ECO:0000313" key="1">
    <source>
        <dbReference type="EMBL" id="KAI9897561.1"/>
    </source>
</evidence>
<gene>
    <name evidence="1" type="ORF">N3K66_007417</name>
</gene>
<proteinExistence type="predicted"/>
<sequence length="354" mass="37504">MSSSNIKYVLVTGSTGFIGAHIVDALLSRGLRVRGATRTAAKGEAMLAARPQHAQSLDFVEIHDFENPGDLRKAVQGVDAIVHAASPFRYDITDNEKELILPAISGTKAMLEAAAAAAEPPVRRVVLTSSFASVVDAGRPAQPRTTYTAADWNPITYEEGAAPDASPVVAYRASKKFAERAAWDFVAANNKAQEGSSSSSSSSSSFDLVTLCPPMVFGPVVHPVPGGVSQLNESNAQLWKVAAGEKPLPVARVPFWVDVRDLAAAHAEAVLRPAAGGKRFTVASPEKFSYAWAAAVAVEAFPELKGRVSDEEQAVNDAHDLDGETARAELGIEYTSFEKSVKDFVSQALKMPGA</sequence>